<evidence type="ECO:0000256" key="13">
    <source>
        <dbReference type="ARBA" id="ARBA00023136"/>
    </source>
</evidence>
<feature type="domain" description="PAS" evidence="18">
    <location>
        <begin position="397"/>
        <end position="468"/>
    </location>
</feature>
<evidence type="ECO:0000256" key="6">
    <source>
        <dbReference type="ARBA" id="ARBA00022553"/>
    </source>
</evidence>
<feature type="transmembrane region" description="Helical" evidence="15">
    <location>
        <begin position="93"/>
        <end position="112"/>
    </location>
</feature>
<comment type="catalytic activity">
    <reaction evidence="1">
        <text>ATP + protein L-histidine = ADP + protein N-phospho-L-histidine.</text>
        <dbReference type="EC" id="2.7.13.3"/>
    </reaction>
</comment>
<feature type="transmembrane region" description="Helical" evidence="15">
    <location>
        <begin position="25"/>
        <end position="47"/>
    </location>
</feature>
<feature type="domain" description="MHYT" evidence="20">
    <location>
        <begin position="21"/>
        <end position="217"/>
    </location>
</feature>
<keyword evidence="11 15" id="KW-1133">Transmembrane helix</keyword>
<dbReference type="RefSeq" id="WP_131258842.1">
    <property type="nucleotide sequence ID" value="NZ_JBHSUS010000001.1"/>
</dbReference>
<dbReference type="Pfam" id="PF00512">
    <property type="entry name" value="HisKA"/>
    <property type="match status" value="1"/>
</dbReference>
<dbReference type="CDD" id="cd00130">
    <property type="entry name" value="PAS"/>
    <property type="match status" value="2"/>
</dbReference>
<keyword evidence="10" id="KW-0067">ATP-binding</keyword>
<dbReference type="InterPro" id="IPR000014">
    <property type="entry name" value="PAS"/>
</dbReference>
<gene>
    <name evidence="21" type="ORF">ACFP85_12060</name>
</gene>
<keyword evidence="12" id="KW-0902">Two-component regulatory system</keyword>
<comment type="subcellular location">
    <subcellularLocation>
        <location evidence="2">Cell inner membrane</location>
        <topology evidence="2">Multi-pass membrane protein</topology>
    </subcellularLocation>
</comment>
<evidence type="ECO:0000256" key="7">
    <source>
        <dbReference type="ARBA" id="ARBA00022679"/>
    </source>
</evidence>
<dbReference type="InterPro" id="IPR003661">
    <property type="entry name" value="HisK_dim/P_dom"/>
</dbReference>
<keyword evidence="5" id="KW-0997">Cell inner membrane</keyword>
<feature type="domain" description="PAC" evidence="19">
    <location>
        <begin position="472"/>
        <end position="524"/>
    </location>
</feature>
<dbReference type="InterPro" id="IPR013767">
    <property type="entry name" value="PAS_fold"/>
</dbReference>
<evidence type="ECO:0000259" key="16">
    <source>
        <dbReference type="PROSITE" id="PS50109"/>
    </source>
</evidence>
<evidence type="ECO:0000256" key="5">
    <source>
        <dbReference type="ARBA" id="ARBA00022519"/>
    </source>
</evidence>
<keyword evidence="9" id="KW-0418">Kinase</keyword>
<feature type="transmembrane region" description="Helical" evidence="15">
    <location>
        <begin position="157"/>
        <end position="179"/>
    </location>
</feature>
<evidence type="ECO:0000256" key="10">
    <source>
        <dbReference type="ARBA" id="ARBA00022840"/>
    </source>
</evidence>
<evidence type="ECO:0000256" key="9">
    <source>
        <dbReference type="ARBA" id="ARBA00022777"/>
    </source>
</evidence>
<dbReference type="Gene3D" id="3.30.565.10">
    <property type="entry name" value="Histidine kinase-like ATPase, C-terminal domain"/>
    <property type="match status" value="1"/>
</dbReference>
<feature type="transmembrane region" description="Helical" evidence="15">
    <location>
        <begin position="59"/>
        <end position="81"/>
    </location>
</feature>
<dbReference type="InterPro" id="IPR004358">
    <property type="entry name" value="Sig_transdc_His_kin-like_C"/>
</dbReference>
<dbReference type="PROSITE" id="PS50109">
    <property type="entry name" value="HIS_KIN"/>
    <property type="match status" value="1"/>
</dbReference>
<dbReference type="PROSITE" id="PS50112">
    <property type="entry name" value="PAS"/>
    <property type="match status" value="2"/>
</dbReference>
<dbReference type="SMART" id="SM00387">
    <property type="entry name" value="HATPase_c"/>
    <property type="match status" value="1"/>
</dbReference>
<keyword evidence="10" id="KW-0547">Nucleotide-binding</keyword>
<dbReference type="EMBL" id="JBHSUS010000001">
    <property type="protein sequence ID" value="MFC6440879.1"/>
    <property type="molecule type" value="Genomic_DNA"/>
</dbReference>
<dbReference type="SUPFAM" id="SSF47384">
    <property type="entry name" value="Homodimeric domain of signal transducing histidine kinase"/>
    <property type="match status" value="1"/>
</dbReference>
<dbReference type="EC" id="2.7.13.3" evidence="3"/>
<dbReference type="Pfam" id="PF03707">
    <property type="entry name" value="MHYT"/>
    <property type="match status" value="3"/>
</dbReference>
<evidence type="ECO:0000256" key="8">
    <source>
        <dbReference type="ARBA" id="ARBA00022692"/>
    </source>
</evidence>
<dbReference type="InterPro" id="IPR035965">
    <property type="entry name" value="PAS-like_dom_sf"/>
</dbReference>
<evidence type="ECO:0000313" key="22">
    <source>
        <dbReference type="Proteomes" id="UP001596364"/>
    </source>
</evidence>
<dbReference type="InterPro" id="IPR005467">
    <property type="entry name" value="His_kinase_dom"/>
</dbReference>
<evidence type="ECO:0000256" key="3">
    <source>
        <dbReference type="ARBA" id="ARBA00012438"/>
    </source>
</evidence>
<evidence type="ECO:0000256" key="2">
    <source>
        <dbReference type="ARBA" id="ARBA00004429"/>
    </source>
</evidence>
<dbReference type="SUPFAM" id="SSF55874">
    <property type="entry name" value="ATPase domain of HSP90 chaperone/DNA topoisomerase II/histidine kinase"/>
    <property type="match status" value="1"/>
</dbReference>
<dbReference type="Pfam" id="PF02518">
    <property type="entry name" value="HATPase_c"/>
    <property type="match status" value="1"/>
</dbReference>
<dbReference type="CDD" id="cd17546">
    <property type="entry name" value="REC_hyHK_CKI1_RcsC-like"/>
    <property type="match status" value="1"/>
</dbReference>
<evidence type="ECO:0000256" key="1">
    <source>
        <dbReference type="ARBA" id="ARBA00000085"/>
    </source>
</evidence>
<dbReference type="Pfam" id="PF00072">
    <property type="entry name" value="Response_reg"/>
    <property type="match status" value="1"/>
</dbReference>
<feature type="modified residue" description="4-aspartylphosphate" evidence="14">
    <location>
        <position position="828"/>
    </location>
</feature>
<dbReference type="InterPro" id="IPR008207">
    <property type="entry name" value="Sig_transdc_His_kin_Hpt_dom"/>
</dbReference>
<keyword evidence="22" id="KW-1185">Reference proteome</keyword>
<dbReference type="InterPro" id="IPR001789">
    <property type="entry name" value="Sig_transdc_resp-reg_receiver"/>
</dbReference>
<reference evidence="22" key="1">
    <citation type="journal article" date="2019" name="Int. J. Syst. Evol. Microbiol.">
        <title>The Global Catalogue of Microorganisms (GCM) 10K type strain sequencing project: providing services to taxonomists for standard genome sequencing and annotation.</title>
        <authorList>
            <consortium name="The Broad Institute Genomics Platform"/>
            <consortium name="The Broad Institute Genome Sequencing Center for Infectious Disease"/>
            <person name="Wu L."/>
            <person name="Ma J."/>
        </authorList>
    </citation>
    <scope>NUCLEOTIDE SEQUENCE [LARGE SCALE GENOMIC DNA]</scope>
    <source>
        <strain evidence="22">CGMCC 1.16031</strain>
    </source>
</reference>
<evidence type="ECO:0000256" key="11">
    <source>
        <dbReference type="ARBA" id="ARBA00022989"/>
    </source>
</evidence>
<evidence type="ECO:0000259" key="17">
    <source>
        <dbReference type="PROSITE" id="PS50110"/>
    </source>
</evidence>
<dbReference type="Proteomes" id="UP001596364">
    <property type="component" value="Unassembled WGS sequence"/>
</dbReference>
<dbReference type="Pfam" id="PF00989">
    <property type="entry name" value="PAS"/>
    <property type="match status" value="1"/>
</dbReference>
<dbReference type="PANTHER" id="PTHR43047">
    <property type="entry name" value="TWO-COMPONENT HISTIDINE PROTEIN KINASE"/>
    <property type="match status" value="1"/>
</dbReference>
<feature type="domain" description="Response regulatory" evidence="17">
    <location>
        <begin position="778"/>
        <end position="898"/>
    </location>
</feature>
<sequence length="1103" mass="122267">MQYITSLFNIPADSLLIDGQYSLPLVLLSVLIAAFSSFMALQICSQLRDSFSAMRRRVILLTGSIALGGGVWAMHFIGMLAFELCTDVEYDGLITALSVLPSIAASRVALGLISRQQISFPQLLLGGVLVGAGIGTMHYAGMAAMQMAPLLRYDLSIFLVSILVAVTLATLSLWIRFALSALTSRFNLLQTNLLAGLIMGCAIAGMHYTGMAAARFVRPPGLELSAQTAHISWILAIAVTVFTVAIISLVLVVNLMYRYRDISIQANANAKRLESIMRNAIDGIFIVDQRGIIVETNPAATSMTGWQPDALTGRSFGVLLSEQQREEYKTHLNNFRRTGESVLTGTSEEISIFRPDGSTFTARLGLGRFELDNEAYFVAFLADISARVEMEKRMRDSEQKFRSLITNIPGIAYRCLNEPQWPMLFISDAVEQITGFSAKTFTLPSPQMSFADLYHPDDVAAIEAAVKQDNSFSLEYRIRDNQGDIHWMLEQGTKVRDEQGNVMWIDGFIMDITERKNMEQALKLAKEKAEDAAAARTAFLANMSHEIRTPMNAIIGFSDILLHTPLNDEQQRHLSTISHSSRSLLHLLNDILDTAKLEKGKLELEQRAFNLTEEMDMVISTLYLQARNKGLLLNTEISGNLAPYYLGAPERIRQVLTNLIGNAIKFTEQGSVAIRVIPCSDGVQFDIEDTGIGMTQAQLSKIFEPFTQADASMSRRFGGTGLGTTISKQLVELMGGRIDVRSELNKGSCFSVWLPLSPTDAPQQGPHPATVTSLPPMQVLIVDDIEQNLELLQILLERQGHQVECARDGEQALVRMQQLPNLQLVLMDVQMPVKDGLTAARERREFEQQHQLAALPIIAITASVLEEDKQAAFDAGMNGFANKPIDAQKLFQEIARVMGMDVSHCVLASPRPTNHTEEVNVAAGSALWGSEKRYTQQLCDYVQRLQSQIPDFLAQVGAQKFDALKLIAHREKGVSANLHLSKLPALFADLEHACEQADSQLAREIFAQVEQSIDKVRHMHCLPDAPTDAPRQQDRPRLLTLLQALLADAMENQIDDDRLRLLGEFDLPEQPTVLNAIEQAFDDFEFQVALQHLKPLIQTLSEQ</sequence>
<dbReference type="Gene3D" id="3.40.50.2300">
    <property type="match status" value="1"/>
</dbReference>
<feature type="transmembrane region" description="Helical" evidence="15">
    <location>
        <begin position="191"/>
        <end position="211"/>
    </location>
</feature>
<dbReference type="SUPFAM" id="SSF47226">
    <property type="entry name" value="Histidine-containing phosphotransfer domain, HPT domain"/>
    <property type="match status" value="1"/>
</dbReference>
<evidence type="ECO:0000259" key="19">
    <source>
        <dbReference type="PROSITE" id="PS50113"/>
    </source>
</evidence>
<dbReference type="SMART" id="SM00086">
    <property type="entry name" value="PAC"/>
    <property type="match status" value="2"/>
</dbReference>
<dbReference type="SMART" id="SM00448">
    <property type="entry name" value="REC"/>
    <property type="match status" value="1"/>
</dbReference>
<dbReference type="Pfam" id="PF08447">
    <property type="entry name" value="PAS_3"/>
    <property type="match status" value="1"/>
</dbReference>
<dbReference type="InterPro" id="IPR036890">
    <property type="entry name" value="HATPase_C_sf"/>
</dbReference>
<dbReference type="SMART" id="SM00091">
    <property type="entry name" value="PAS"/>
    <property type="match status" value="2"/>
</dbReference>
<dbReference type="SUPFAM" id="SSF52172">
    <property type="entry name" value="CheY-like"/>
    <property type="match status" value="1"/>
</dbReference>
<evidence type="ECO:0000256" key="12">
    <source>
        <dbReference type="ARBA" id="ARBA00023012"/>
    </source>
</evidence>
<proteinExistence type="predicted"/>
<dbReference type="PROSITE" id="PS50924">
    <property type="entry name" value="MHYT"/>
    <property type="match status" value="1"/>
</dbReference>
<feature type="transmembrane region" description="Helical" evidence="15">
    <location>
        <begin position="231"/>
        <end position="257"/>
    </location>
</feature>
<dbReference type="Gene3D" id="3.30.450.20">
    <property type="entry name" value="PAS domain"/>
    <property type="match status" value="2"/>
</dbReference>
<evidence type="ECO:0000259" key="18">
    <source>
        <dbReference type="PROSITE" id="PS50112"/>
    </source>
</evidence>
<name>A0ABW1XLY5_9ALTE</name>
<dbReference type="PROSITE" id="PS50110">
    <property type="entry name" value="RESPONSE_REGULATORY"/>
    <property type="match status" value="1"/>
</dbReference>
<evidence type="ECO:0000256" key="14">
    <source>
        <dbReference type="PROSITE-ProRule" id="PRU00169"/>
    </source>
</evidence>
<protein>
    <recommendedName>
        <fullName evidence="3">histidine kinase</fullName>
        <ecNumber evidence="3">2.7.13.3</ecNumber>
    </recommendedName>
</protein>
<evidence type="ECO:0000256" key="15">
    <source>
        <dbReference type="PROSITE-ProRule" id="PRU00244"/>
    </source>
</evidence>
<dbReference type="Pfam" id="PF01627">
    <property type="entry name" value="Hpt"/>
    <property type="match status" value="1"/>
</dbReference>
<organism evidence="21 22">
    <name type="scientific">Pseudobowmanella zhangzhouensis</name>
    <dbReference type="NCBI Taxonomy" id="1537679"/>
    <lineage>
        <taxon>Bacteria</taxon>
        <taxon>Pseudomonadati</taxon>
        <taxon>Pseudomonadota</taxon>
        <taxon>Gammaproteobacteria</taxon>
        <taxon>Alteromonadales</taxon>
        <taxon>Alteromonadaceae</taxon>
    </lineage>
</organism>
<evidence type="ECO:0000259" key="20">
    <source>
        <dbReference type="PROSITE" id="PS50924"/>
    </source>
</evidence>
<dbReference type="PROSITE" id="PS50113">
    <property type="entry name" value="PAC"/>
    <property type="match status" value="2"/>
</dbReference>
<keyword evidence="8 15" id="KW-0812">Transmembrane</keyword>
<dbReference type="InterPro" id="IPR011006">
    <property type="entry name" value="CheY-like_superfamily"/>
</dbReference>
<dbReference type="SUPFAM" id="SSF55785">
    <property type="entry name" value="PYP-like sensor domain (PAS domain)"/>
    <property type="match status" value="2"/>
</dbReference>
<dbReference type="Gene3D" id="1.10.287.130">
    <property type="match status" value="1"/>
</dbReference>
<evidence type="ECO:0000256" key="4">
    <source>
        <dbReference type="ARBA" id="ARBA00022475"/>
    </source>
</evidence>
<dbReference type="InterPro" id="IPR036097">
    <property type="entry name" value="HisK_dim/P_sf"/>
</dbReference>
<feature type="domain" description="PAS" evidence="18">
    <location>
        <begin position="269"/>
        <end position="339"/>
    </location>
</feature>
<dbReference type="SMART" id="SM00388">
    <property type="entry name" value="HisKA"/>
    <property type="match status" value="1"/>
</dbReference>
<feature type="domain" description="Histidine kinase" evidence="16">
    <location>
        <begin position="542"/>
        <end position="758"/>
    </location>
</feature>
<keyword evidence="7" id="KW-0808">Transferase</keyword>
<keyword evidence="4" id="KW-1003">Cell membrane</keyword>
<dbReference type="InterPro" id="IPR005330">
    <property type="entry name" value="MHYT_dom"/>
</dbReference>
<dbReference type="InterPro" id="IPR036641">
    <property type="entry name" value="HPT_dom_sf"/>
</dbReference>
<dbReference type="PRINTS" id="PR00344">
    <property type="entry name" value="BCTRLSENSOR"/>
</dbReference>
<dbReference type="InterPro" id="IPR001610">
    <property type="entry name" value="PAC"/>
</dbReference>
<keyword evidence="6 14" id="KW-0597">Phosphoprotein</keyword>
<dbReference type="CDD" id="cd16922">
    <property type="entry name" value="HATPase_EvgS-ArcB-TorS-like"/>
    <property type="match status" value="1"/>
</dbReference>
<accession>A0ABW1XLY5</accession>
<evidence type="ECO:0000313" key="21">
    <source>
        <dbReference type="EMBL" id="MFC6440879.1"/>
    </source>
</evidence>
<dbReference type="InterPro" id="IPR000700">
    <property type="entry name" value="PAS-assoc_C"/>
</dbReference>
<dbReference type="CDD" id="cd00082">
    <property type="entry name" value="HisKA"/>
    <property type="match status" value="1"/>
</dbReference>
<dbReference type="NCBIfam" id="TIGR00229">
    <property type="entry name" value="sensory_box"/>
    <property type="match status" value="2"/>
</dbReference>
<dbReference type="InterPro" id="IPR003594">
    <property type="entry name" value="HATPase_dom"/>
</dbReference>
<dbReference type="InterPro" id="IPR013655">
    <property type="entry name" value="PAS_fold_3"/>
</dbReference>
<feature type="domain" description="PAC" evidence="19">
    <location>
        <begin position="346"/>
        <end position="396"/>
    </location>
</feature>
<dbReference type="Gene3D" id="1.20.120.160">
    <property type="entry name" value="HPT domain"/>
    <property type="match status" value="1"/>
</dbReference>
<keyword evidence="13 15" id="KW-0472">Membrane</keyword>
<comment type="caution">
    <text evidence="21">The sequence shown here is derived from an EMBL/GenBank/DDBJ whole genome shotgun (WGS) entry which is preliminary data.</text>
</comment>
<feature type="transmembrane region" description="Helical" evidence="15">
    <location>
        <begin position="124"/>
        <end position="145"/>
    </location>
</feature>